<reference evidence="2" key="2">
    <citation type="journal article" date="2023" name="IMA Fungus">
        <title>Comparative genomic study of the Penicillium genus elucidates a diverse pangenome and 15 lateral gene transfer events.</title>
        <authorList>
            <person name="Petersen C."/>
            <person name="Sorensen T."/>
            <person name="Nielsen M.R."/>
            <person name="Sondergaard T.E."/>
            <person name="Sorensen J.L."/>
            <person name="Fitzpatrick D.A."/>
            <person name="Frisvad J.C."/>
            <person name="Nielsen K.L."/>
        </authorList>
    </citation>
    <scope>NUCLEOTIDE SEQUENCE</scope>
    <source>
        <strain evidence="2">IBT 30069</strain>
    </source>
</reference>
<sequence length="154" mass="17006">MAGRMQWDDAAKSILLVKILEIHEISVDCQKIADSWPEGGHKPTPRAIREAIFKIRRETGVKAGSPLGSPNTPKSSTKKTRNKVTKSTPGDDASPSERRRKRNVSAASAKKLNEDAAAERDDPTLPTFKSEYESLDEFDMHGELKEEDLAGFDA</sequence>
<dbReference type="EMBL" id="JAPQKH010000006">
    <property type="protein sequence ID" value="KAJ5093115.1"/>
    <property type="molecule type" value="Genomic_DNA"/>
</dbReference>
<protein>
    <submittedName>
        <fullName evidence="2">Uncharacterized protein</fullName>
    </submittedName>
</protein>
<dbReference type="OrthoDB" id="5420368at2759"/>
<feature type="region of interest" description="Disordered" evidence="1">
    <location>
        <begin position="59"/>
        <end position="131"/>
    </location>
</feature>
<dbReference type="Proteomes" id="UP001149165">
    <property type="component" value="Unassembled WGS sequence"/>
</dbReference>
<proteinExistence type="predicted"/>
<evidence type="ECO:0000256" key="1">
    <source>
        <dbReference type="SAM" id="MobiDB-lite"/>
    </source>
</evidence>
<name>A0A9W9F430_9EURO</name>
<feature type="compositionally biased region" description="Basic and acidic residues" evidence="1">
    <location>
        <begin position="111"/>
        <end position="123"/>
    </location>
</feature>
<keyword evidence="3" id="KW-1185">Reference proteome</keyword>
<organism evidence="2 3">
    <name type="scientific">Penicillium angulare</name>
    <dbReference type="NCBI Taxonomy" id="116970"/>
    <lineage>
        <taxon>Eukaryota</taxon>
        <taxon>Fungi</taxon>
        <taxon>Dikarya</taxon>
        <taxon>Ascomycota</taxon>
        <taxon>Pezizomycotina</taxon>
        <taxon>Eurotiomycetes</taxon>
        <taxon>Eurotiomycetidae</taxon>
        <taxon>Eurotiales</taxon>
        <taxon>Aspergillaceae</taxon>
        <taxon>Penicillium</taxon>
    </lineage>
</organism>
<reference evidence="2" key="1">
    <citation type="submission" date="2022-11" db="EMBL/GenBank/DDBJ databases">
        <authorList>
            <person name="Petersen C."/>
        </authorList>
    </citation>
    <scope>NUCLEOTIDE SEQUENCE</scope>
    <source>
        <strain evidence="2">IBT 30069</strain>
    </source>
</reference>
<dbReference type="AlphaFoldDB" id="A0A9W9F430"/>
<evidence type="ECO:0000313" key="2">
    <source>
        <dbReference type="EMBL" id="KAJ5093115.1"/>
    </source>
</evidence>
<evidence type="ECO:0000313" key="3">
    <source>
        <dbReference type="Proteomes" id="UP001149165"/>
    </source>
</evidence>
<comment type="caution">
    <text evidence="2">The sequence shown here is derived from an EMBL/GenBank/DDBJ whole genome shotgun (WGS) entry which is preliminary data.</text>
</comment>
<gene>
    <name evidence="2" type="ORF">N7456_008976</name>
</gene>
<accession>A0A9W9F430</accession>